<keyword evidence="3" id="KW-0472">Membrane</keyword>
<keyword evidence="1" id="KW-0378">Hydrolase</keyword>
<evidence type="ECO:0000259" key="4">
    <source>
        <dbReference type="Pfam" id="PF00561"/>
    </source>
</evidence>
<dbReference type="InterPro" id="IPR000073">
    <property type="entry name" value="AB_hydrolase_1"/>
</dbReference>
<keyword evidence="6" id="KW-1185">Reference proteome</keyword>
<evidence type="ECO:0000256" key="3">
    <source>
        <dbReference type="SAM" id="Phobius"/>
    </source>
</evidence>
<evidence type="ECO:0000256" key="2">
    <source>
        <dbReference type="ARBA" id="ARBA00038334"/>
    </source>
</evidence>
<comment type="similarity">
    <text evidence="2">Belongs to the AB hydrolase superfamily. Epoxide hydrolase family.</text>
</comment>
<evidence type="ECO:0000256" key="1">
    <source>
        <dbReference type="ARBA" id="ARBA00022801"/>
    </source>
</evidence>
<dbReference type="EMBL" id="CAJVRM010000385">
    <property type="protein sequence ID" value="CAG8980408.1"/>
    <property type="molecule type" value="Genomic_DNA"/>
</dbReference>
<comment type="caution">
    <text evidence="5">The sequence shown here is derived from an EMBL/GenBank/DDBJ whole genome shotgun (WGS) entry which is preliminary data.</text>
</comment>
<reference evidence="5" key="1">
    <citation type="submission" date="2021-07" db="EMBL/GenBank/DDBJ databases">
        <authorList>
            <person name="Durling M."/>
        </authorList>
    </citation>
    <scope>NUCLEOTIDE SEQUENCE</scope>
</reference>
<feature type="transmembrane region" description="Helical" evidence="3">
    <location>
        <begin position="20"/>
        <end position="42"/>
    </location>
</feature>
<organism evidence="5 6">
    <name type="scientific">Hymenoscyphus albidus</name>
    <dbReference type="NCBI Taxonomy" id="595503"/>
    <lineage>
        <taxon>Eukaryota</taxon>
        <taxon>Fungi</taxon>
        <taxon>Dikarya</taxon>
        <taxon>Ascomycota</taxon>
        <taxon>Pezizomycotina</taxon>
        <taxon>Leotiomycetes</taxon>
        <taxon>Helotiales</taxon>
        <taxon>Helotiaceae</taxon>
        <taxon>Hymenoscyphus</taxon>
    </lineage>
</organism>
<dbReference type="Proteomes" id="UP000701801">
    <property type="component" value="Unassembled WGS sequence"/>
</dbReference>
<dbReference type="PANTHER" id="PTHR43329">
    <property type="entry name" value="EPOXIDE HYDROLASE"/>
    <property type="match status" value="1"/>
</dbReference>
<dbReference type="PRINTS" id="PR00412">
    <property type="entry name" value="EPOXHYDRLASE"/>
</dbReference>
<gene>
    <name evidence="5" type="ORF">HYALB_00003973</name>
</gene>
<feature type="domain" description="AB hydrolase-1" evidence="4">
    <location>
        <begin position="35"/>
        <end position="139"/>
    </location>
</feature>
<keyword evidence="3" id="KW-1133">Transmembrane helix</keyword>
<dbReference type="AlphaFoldDB" id="A0A9N9LTF2"/>
<keyword evidence="3" id="KW-0812">Transmembrane</keyword>
<protein>
    <recommendedName>
        <fullName evidence="4">AB hydrolase-1 domain-containing protein</fullName>
    </recommendedName>
</protein>
<dbReference type="Gene3D" id="3.40.50.1820">
    <property type="entry name" value="alpha/beta hydrolase"/>
    <property type="match status" value="1"/>
</dbReference>
<dbReference type="Pfam" id="PF00561">
    <property type="entry name" value="Abhydrolase_1"/>
    <property type="match status" value="1"/>
</dbReference>
<accession>A0A9N9LTF2</accession>
<dbReference type="InterPro" id="IPR029058">
    <property type="entry name" value="AB_hydrolase_fold"/>
</dbReference>
<name>A0A9N9LTF2_9HELO</name>
<dbReference type="GO" id="GO:0016787">
    <property type="term" value="F:hydrolase activity"/>
    <property type="evidence" value="ECO:0007669"/>
    <property type="project" value="UniProtKB-KW"/>
</dbReference>
<sequence>MALTHLGYPGKLLELDDGTTYAYLYLAATTATMTTFLLLHGFPSSSYDWRIQIQNLTDAGYGVLVPDLLGYGDTDKPVGVESYRWKRMAAHIVEILEHEGLESVVGVGHDHGCNLLSPLHYYHPEKFSSLVFVSVPYSEPGPFDIDTLNIQTKERFGYSLYDYWKFFNESSAASVIEAHNDAATSLFYPTVPELWISDFAPIGAAKEWILSDKVVLFPPWLSPEDAAIHSEILLKGGYTGPLNWYKQIMQHTSAADELTIPDANKYVDTRTLLVLAGKDFVARADLGAQNPNGRLRNYEVKVFEEGGHWIPVEQGEKLSRMLMEFVESGNVNATGVVYDGK</sequence>
<evidence type="ECO:0000313" key="5">
    <source>
        <dbReference type="EMBL" id="CAG8980408.1"/>
    </source>
</evidence>
<evidence type="ECO:0000313" key="6">
    <source>
        <dbReference type="Proteomes" id="UP000701801"/>
    </source>
</evidence>
<dbReference type="OrthoDB" id="284184at2759"/>
<dbReference type="SUPFAM" id="SSF53474">
    <property type="entry name" value="alpha/beta-Hydrolases"/>
    <property type="match status" value="1"/>
</dbReference>
<proteinExistence type="inferred from homology"/>
<dbReference type="InterPro" id="IPR000639">
    <property type="entry name" value="Epox_hydrolase-like"/>
</dbReference>